<dbReference type="AlphaFoldDB" id="A0AAE1ZEC9"/>
<dbReference type="GO" id="GO:0060294">
    <property type="term" value="P:cilium movement involved in cell motility"/>
    <property type="evidence" value="ECO:0007669"/>
    <property type="project" value="TreeGrafter"/>
</dbReference>
<keyword evidence="2" id="KW-0853">WD repeat</keyword>
<dbReference type="GO" id="GO:0036156">
    <property type="term" value="C:inner dynein arm"/>
    <property type="evidence" value="ECO:0007669"/>
    <property type="project" value="TreeGrafter"/>
</dbReference>
<evidence type="ECO:0000256" key="3">
    <source>
        <dbReference type="ARBA" id="ARBA00022737"/>
    </source>
</evidence>
<dbReference type="GO" id="GO:0036159">
    <property type="term" value="P:inner dynein arm assembly"/>
    <property type="evidence" value="ECO:0007669"/>
    <property type="project" value="TreeGrafter"/>
</dbReference>
<sequence length="316" mass="35901">MNIKWLPDHLEINRLGYCYQNSIQKCIQLMTCGLNNEILIWDIRINKTPLVINKLNDIIQPSMNVPLTFSALNMKWKPLLRIHLYSIDSMNDYVPIKFCIREIQGDRRLLTSNSTDSNISTIDNSSKLLPLPNADTHIYVGTEDGDIVYVDWMPHKDQDTGKMQTPKPEFCASRHDGPICFLERSPFDSSLILSIGGWLWTLWKEGITSGPIIESGRANKPLTGGSWSPSRPSVFYICRADGSVEVWDLLDKTNEPTMIQSISANPLTAISIWDSPKRQFVATGDIQGVLQLFVFPPSQFIYSLEIFNFVISNQFL</sequence>
<dbReference type="InterPro" id="IPR050687">
    <property type="entry name" value="Dynein_IC"/>
</dbReference>
<dbReference type="PANTHER" id="PTHR12442">
    <property type="entry name" value="DYNEIN INTERMEDIATE CHAIN"/>
    <property type="match status" value="1"/>
</dbReference>
<accession>A0AAE1ZEC9</accession>
<evidence type="ECO:0000256" key="1">
    <source>
        <dbReference type="ARBA" id="ARBA00022490"/>
    </source>
</evidence>
<evidence type="ECO:0000313" key="4">
    <source>
        <dbReference type="EMBL" id="KAK4472290.1"/>
    </source>
</evidence>
<keyword evidence="5" id="KW-1185">Reference proteome</keyword>
<organism evidence="4 5">
    <name type="scientific">Schistosoma mekongi</name>
    <name type="common">Parasitic worm</name>
    <dbReference type="NCBI Taxonomy" id="38744"/>
    <lineage>
        <taxon>Eukaryota</taxon>
        <taxon>Metazoa</taxon>
        <taxon>Spiralia</taxon>
        <taxon>Lophotrochozoa</taxon>
        <taxon>Platyhelminthes</taxon>
        <taxon>Trematoda</taxon>
        <taxon>Digenea</taxon>
        <taxon>Strigeidida</taxon>
        <taxon>Schistosomatoidea</taxon>
        <taxon>Schistosomatidae</taxon>
        <taxon>Schistosoma</taxon>
    </lineage>
</organism>
<comment type="caution">
    <text evidence="4">The sequence shown here is derived from an EMBL/GenBank/DDBJ whole genome shotgun (WGS) entry which is preliminary data.</text>
</comment>
<dbReference type="GO" id="GO:0045503">
    <property type="term" value="F:dynein light chain binding"/>
    <property type="evidence" value="ECO:0007669"/>
    <property type="project" value="TreeGrafter"/>
</dbReference>
<protein>
    <submittedName>
        <fullName evidence="4">Uncharacterized protein</fullName>
    </submittedName>
</protein>
<keyword evidence="3" id="KW-0677">Repeat</keyword>
<dbReference type="Proteomes" id="UP001292079">
    <property type="component" value="Unassembled WGS sequence"/>
</dbReference>
<proteinExistence type="predicted"/>
<name>A0AAE1ZEC9_SCHME</name>
<dbReference type="GO" id="GO:0045504">
    <property type="term" value="F:dynein heavy chain binding"/>
    <property type="evidence" value="ECO:0007669"/>
    <property type="project" value="TreeGrafter"/>
</dbReference>
<reference evidence="4" key="1">
    <citation type="submission" date="2022-04" db="EMBL/GenBank/DDBJ databases">
        <authorList>
            <person name="Xu L."/>
            <person name="Lv Z."/>
        </authorList>
    </citation>
    <scope>NUCLEOTIDE SEQUENCE</scope>
    <source>
        <strain evidence="4">LV_2022a</strain>
    </source>
</reference>
<dbReference type="PANTHER" id="PTHR12442:SF5">
    <property type="entry name" value="DYNEIN AXONEMAL INTERMEDIATE CHAIN 3"/>
    <property type="match status" value="1"/>
</dbReference>
<evidence type="ECO:0000256" key="2">
    <source>
        <dbReference type="ARBA" id="ARBA00022574"/>
    </source>
</evidence>
<keyword evidence="1" id="KW-0963">Cytoplasm</keyword>
<dbReference type="InterPro" id="IPR036322">
    <property type="entry name" value="WD40_repeat_dom_sf"/>
</dbReference>
<dbReference type="EMBL" id="JALJAT010000002">
    <property type="protein sequence ID" value="KAK4472290.1"/>
    <property type="molecule type" value="Genomic_DNA"/>
</dbReference>
<dbReference type="Gene3D" id="2.130.10.10">
    <property type="entry name" value="YVTN repeat-like/Quinoprotein amine dehydrogenase"/>
    <property type="match status" value="1"/>
</dbReference>
<dbReference type="InterPro" id="IPR015943">
    <property type="entry name" value="WD40/YVTN_repeat-like_dom_sf"/>
</dbReference>
<dbReference type="SUPFAM" id="SSF50978">
    <property type="entry name" value="WD40 repeat-like"/>
    <property type="match status" value="1"/>
</dbReference>
<reference evidence="4" key="2">
    <citation type="journal article" date="2023" name="Infect Dis Poverty">
        <title>Chromosome-scale genome of the human blood fluke Schistosoma mekongi and its implications for public health.</title>
        <authorList>
            <person name="Zhou M."/>
            <person name="Xu L."/>
            <person name="Xu D."/>
            <person name="Chen W."/>
            <person name="Khan J."/>
            <person name="Hu Y."/>
            <person name="Huang H."/>
            <person name="Wei H."/>
            <person name="Zhang Y."/>
            <person name="Chusongsang P."/>
            <person name="Tanasarnprasert K."/>
            <person name="Hu X."/>
            <person name="Limpanont Y."/>
            <person name="Lv Z."/>
        </authorList>
    </citation>
    <scope>NUCLEOTIDE SEQUENCE</scope>
    <source>
        <strain evidence="4">LV_2022a</strain>
    </source>
</reference>
<evidence type="ECO:0000313" key="5">
    <source>
        <dbReference type="Proteomes" id="UP001292079"/>
    </source>
</evidence>
<gene>
    <name evidence="4" type="ORF">MN116_003557</name>
</gene>